<dbReference type="PATRIC" id="fig|1268236.3.peg.3218"/>
<reference evidence="2 3" key="1">
    <citation type="journal article" date="2013" name="Genome Announc.">
        <title>Draft Genome Sequence of Aeromonas molluscorum Strain 848TT, Isolated from Bivalve Molluscs.</title>
        <authorList>
            <person name="Spataro N."/>
            <person name="Farfan M."/>
            <person name="Albarral V."/>
            <person name="Sanglas A."/>
            <person name="Loren J.G."/>
            <person name="Fuste M.C."/>
            <person name="Bosch E."/>
        </authorList>
    </citation>
    <scope>NUCLEOTIDE SEQUENCE [LARGE SCALE GENOMIC DNA]</scope>
    <source>
        <strain evidence="2 3">848</strain>
    </source>
</reference>
<dbReference type="Gene3D" id="3.40.630.30">
    <property type="match status" value="1"/>
</dbReference>
<dbReference type="AlphaFoldDB" id="R1H0C1"/>
<comment type="caution">
    <text evidence="2">The sequence shown here is derived from an EMBL/GenBank/DDBJ whole genome shotgun (WGS) entry which is preliminary data.</text>
</comment>
<feature type="domain" description="N-acetyltransferase" evidence="1">
    <location>
        <begin position="15"/>
        <end position="158"/>
    </location>
</feature>
<dbReference type="RefSeq" id="WP_005906767.1">
    <property type="nucleotide sequence ID" value="NZ_AQGQ01000140.1"/>
</dbReference>
<dbReference type="Pfam" id="PF00583">
    <property type="entry name" value="Acetyltransf_1"/>
    <property type="match status" value="1"/>
</dbReference>
<dbReference type="PROSITE" id="PS51186">
    <property type="entry name" value="GNAT"/>
    <property type="match status" value="1"/>
</dbReference>
<dbReference type="Proteomes" id="UP000013526">
    <property type="component" value="Unassembled WGS sequence"/>
</dbReference>
<evidence type="ECO:0000313" key="2">
    <source>
        <dbReference type="EMBL" id="EOD54041.1"/>
    </source>
</evidence>
<proteinExistence type="predicted"/>
<dbReference type="OrthoDB" id="1821130at2"/>
<dbReference type="CDD" id="cd04301">
    <property type="entry name" value="NAT_SF"/>
    <property type="match status" value="1"/>
</dbReference>
<dbReference type="GO" id="GO:0016747">
    <property type="term" value="F:acyltransferase activity, transferring groups other than amino-acyl groups"/>
    <property type="evidence" value="ECO:0007669"/>
    <property type="project" value="InterPro"/>
</dbReference>
<dbReference type="InterPro" id="IPR000182">
    <property type="entry name" value="GNAT_dom"/>
</dbReference>
<sequence length="172" mass="19469">MTSIRLKPAYLNLYPEFALACRRDAWCINHGNTTGFDEQQTRVWLDTLAREQPQGLLYLWHHDSPIGQLELAPAMARMDGSLGGYIYLLYLVPQWRGRGLGRWLLEQALQQIRAAGSTSAGLRYLPTNLAAEPFCLRQGWRKEGPVDEQGQLLVKDLIPLMPTTRYANANAT</sequence>
<dbReference type="EMBL" id="AQGQ01000140">
    <property type="protein sequence ID" value="EOD54041.1"/>
    <property type="molecule type" value="Genomic_DNA"/>
</dbReference>
<dbReference type="SUPFAM" id="SSF55729">
    <property type="entry name" value="Acyl-CoA N-acyltransferases (Nat)"/>
    <property type="match status" value="1"/>
</dbReference>
<accession>R1H0C1</accession>
<gene>
    <name evidence="2" type="ORF">G113_16445</name>
</gene>
<organism evidence="2 3">
    <name type="scientific">Aeromonas molluscorum 848</name>
    <dbReference type="NCBI Taxonomy" id="1268236"/>
    <lineage>
        <taxon>Bacteria</taxon>
        <taxon>Pseudomonadati</taxon>
        <taxon>Pseudomonadota</taxon>
        <taxon>Gammaproteobacteria</taxon>
        <taxon>Aeromonadales</taxon>
        <taxon>Aeromonadaceae</taxon>
        <taxon>Aeromonas</taxon>
    </lineage>
</organism>
<dbReference type="InterPro" id="IPR016181">
    <property type="entry name" value="Acyl_CoA_acyltransferase"/>
</dbReference>
<name>R1H0C1_9GAMM</name>
<keyword evidence="3" id="KW-1185">Reference proteome</keyword>
<evidence type="ECO:0000313" key="3">
    <source>
        <dbReference type="Proteomes" id="UP000013526"/>
    </source>
</evidence>
<protein>
    <recommendedName>
        <fullName evidence="1">N-acetyltransferase domain-containing protein</fullName>
    </recommendedName>
</protein>
<evidence type="ECO:0000259" key="1">
    <source>
        <dbReference type="PROSITE" id="PS51186"/>
    </source>
</evidence>